<evidence type="ECO:0000313" key="3">
    <source>
        <dbReference type="EMBL" id="MFM0640537.1"/>
    </source>
</evidence>
<comment type="similarity">
    <text evidence="1">Belongs to the metallo-dependent hydrolases superfamily. ATZ/TRZ family.</text>
</comment>
<feature type="domain" description="Amidohydrolase-related" evidence="2">
    <location>
        <begin position="54"/>
        <end position="418"/>
    </location>
</feature>
<dbReference type="RefSeq" id="WP_408339232.1">
    <property type="nucleotide sequence ID" value="NZ_JAQQCF010000029.1"/>
</dbReference>
<comment type="caution">
    <text evidence="3">The sequence shown here is derived from an EMBL/GenBank/DDBJ whole genome shotgun (WGS) entry which is preliminary data.</text>
</comment>
<dbReference type="PANTHER" id="PTHR43794:SF5">
    <property type="entry name" value="CHLOROHYDROLASE FAMILY PROTEIN"/>
    <property type="match status" value="1"/>
</dbReference>
<dbReference type="PANTHER" id="PTHR43794">
    <property type="entry name" value="AMINOHYDROLASE SSNA-RELATED"/>
    <property type="match status" value="1"/>
</dbReference>
<dbReference type="SUPFAM" id="SSF51556">
    <property type="entry name" value="Metallo-dependent hydrolases"/>
    <property type="match status" value="1"/>
</dbReference>
<dbReference type="EMBL" id="JAQQCF010000029">
    <property type="protein sequence ID" value="MFM0640537.1"/>
    <property type="molecule type" value="Genomic_DNA"/>
</dbReference>
<evidence type="ECO:0000259" key="2">
    <source>
        <dbReference type="Pfam" id="PF01979"/>
    </source>
</evidence>
<proteinExistence type="inferred from homology"/>
<dbReference type="Pfam" id="PF01979">
    <property type="entry name" value="Amidohydro_1"/>
    <property type="match status" value="1"/>
</dbReference>
<name>A0ABW9E0Q4_9BURK</name>
<accession>A0ABW9E0Q4</accession>
<dbReference type="InterPro" id="IPR006680">
    <property type="entry name" value="Amidohydro-rel"/>
</dbReference>
<sequence length="474" mass="52055">MDILIKNAFVVTVDPLLGDIPDADILIRDGRIIEVRPGIGEVVDTEVIDGKGYIVAPGFVDTHHHFWQGPMRGVTADWGLLGYLGGIRLHAASVYRPEDMYAAQFHGALEALNAGVTTTADYCHNLNSPDHAEESVRGLHDSGARVVWGYGFNRPPLEAPAFSSVDDRYIHLKRFAAEKFTAKNSLVTLGICAEEPGWWPDDEYGIRQFMIARELDARVFQHCNSIRLESGVGPREAARLARLNLLGPQVTLVHLGFSDQDEWQQIADTGTTAAFTPETETEMGMGWPSIAKVKALGIPFGLGIDIVSNNSADMFFPLRFALNVERGFLNGKAAGVAILRAPLECREALHWGTLGGARALGLDHFIGSITPGKAADLVFYRADRISMVGWDINNPAATIIQQASVQDVDTVIVNGSIVKRHGRLTGDEARACRLMREASDYIYENTRHDGGFLPNQEKVFERLNRMISGVRIPT</sequence>
<dbReference type="Proteomes" id="UP001629432">
    <property type="component" value="Unassembled WGS sequence"/>
</dbReference>
<gene>
    <name evidence="3" type="ORF">PQQ63_27950</name>
</gene>
<evidence type="ECO:0000313" key="4">
    <source>
        <dbReference type="Proteomes" id="UP001629432"/>
    </source>
</evidence>
<dbReference type="Gene3D" id="2.30.40.10">
    <property type="entry name" value="Urease, subunit C, domain 1"/>
    <property type="match status" value="1"/>
</dbReference>
<organism evidence="3 4">
    <name type="scientific">Paraburkholderia metrosideri</name>
    <dbReference type="NCBI Taxonomy" id="580937"/>
    <lineage>
        <taxon>Bacteria</taxon>
        <taxon>Pseudomonadati</taxon>
        <taxon>Pseudomonadota</taxon>
        <taxon>Betaproteobacteria</taxon>
        <taxon>Burkholderiales</taxon>
        <taxon>Burkholderiaceae</taxon>
        <taxon>Paraburkholderia</taxon>
    </lineage>
</organism>
<dbReference type="NCBIfam" id="NF006056">
    <property type="entry name" value="PRK08204.1"/>
    <property type="match status" value="1"/>
</dbReference>
<dbReference type="InterPro" id="IPR032466">
    <property type="entry name" value="Metal_Hydrolase"/>
</dbReference>
<dbReference type="Gene3D" id="3.20.20.140">
    <property type="entry name" value="Metal-dependent hydrolases"/>
    <property type="match status" value="1"/>
</dbReference>
<dbReference type="InterPro" id="IPR011059">
    <property type="entry name" value="Metal-dep_hydrolase_composite"/>
</dbReference>
<reference evidence="3 4" key="1">
    <citation type="journal article" date="2024" name="Chem. Sci.">
        <title>Discovery of megapolipeptins by genome mining of a Burkholderiales bacteria collection.</title>
        <authorList>
            <person name="Paulo B.S."/>
            <person name="Recchia M.J.J."/>
            <person name="Lee S."/>
            <person name="Fergusson C.H."/>
            <person name="Romanowski S.B."/>
            <person name="Hernandez A."/>
            <person name="Krull N."/>
            <person name="Liu D.Y."/>
            <person name="Cavanagh H."/>
            <person name="Bos A."/>
            <person name="Gray C.A."/>
            <person name="Murphy B.T."/>
            <person name="Linington R.G."/>
            <person name="Eustaquio A.S."/>
        </authorList>
    </citation>
    <scope>NUCLEOTIDE SEQUENCE [LARGE SCALE GENOMIC DNA]</scope>
    <source>
        <strain evidence="3 4">RL17-338-BIC-A</strain>
    </source>
</reference>
<keyword evidence="4" id="KW-1185">Reference proteome</keyword>
<dbReference type="SUPFAM" id="SSF51338">
    <property type="entry name" value="Composite domain of metallo-dependent hydrolases"/>
    <property type="match status" value="1"/>
</dbReference>
<protein>
    <submittedName>
        <fullName evidence="3">Amidohydrolase family protein</fullName>
    </submittedName>
</protein>
<dbReference type="InterPro" id="IPR050287">
    <property type="entry name" value="MTA/SAH_deaminase"/>
</dbReference>
<evidence type="ECO:0000256" key="1">
    <source>
        <dbReference type="ARBA" id="ARBA00006745"/>
    </source>
</evidence>